<sequence length="96" mass="10035">MPRGLAYQSREGRRGSTSLAQHSGTDYNKDPAAVVVDHSGYAVSATEGDHTLIASDDFIKSDVLKVLSASPTTFSANPKSKVTTPPSLTGTSIIQA</sequence>
<proteinExistence type="predicted"/>
<dbReference type="Proteomes" id="UP000053555">
    <property type="component" value="Unassembled WGS sequence"/>
</dbReference>
<protein>
    <submittedName>
        <fullName evidence="2">Uncharacterized protein</fullName>
    </submittedName>
</protein>
<dbReference type="EMBL" id="KN663901">
    <property type="protein sequence ID" value="KHN11132.1"/>
    <property type="molecule type" value="Genomic_DNA"/>
</dbReference>
<gene>
    <name evidence="2" type="ORF">glysoja_045110</name>
</gene>
<reference evidence="2" key="1">
    <citation type="submission" date="2014-07" db="EMBL/GenBank/DDBJ databases">
        <title>Identification of a novel salt tolerance gene in wild soybean by whole-genome sequencing.</title>
        <authorList>
            <person name="Lam H.-M."/>
            <person name="Qi X."/>
            <person name="Li M.-W."/>
            <person name="Liu X."/>
            <person name="Xie M."/>
            <person name="Ni M."/>
            <person name="Xu X."/>
        </authorList>
    </citation>
    <scope>NUCLEOTIDE SEQUENCE [LARGE SCALE GENOMIC DNA]</scope>
    <source>
        <tissue evidence="2">Root</tissue>
    </source>
</reference>
<dbReference type="AlphaFoldDB" id="A0A0B2PUA3"/>
<feature type="compositionally biased region" description="Polar residues" evidence="1">
    <location>
        <begin position="15"/>
        <end position="26"/>
    </location>
</feature>
<evidence type="ECO:0000313" key="2">
    <source>
        <dbReference type="EMBL" id="KHN11132.1"/>
    </source>
</evidence>
<name>A0A0B2PUA3_GLYSO</name>
<evidence type="ECO:0000256" key="1">
    <source>
        <dbReference type="SAM" id="MobiDB-lite"/>
    </source>
</evidence>
<organism evidence="2">
    <name type="scientific">Glycine soja</name>
    <name type="common">Wild soybean</name>
    <dbReference type="NCBI Taxonomy" id="3848"/>
    <lineage>
        <taxon>Eukaryota</taxon>
        <taxon>Viridiplantae</taxon>
        <taxon>Streptophyta</taxon>
        <taxon>Embryophyta</taxon>
        <taxon>Tracheophyta</taxon>
        <taxon>Spermatophyta</taxon>
        <taxon>Magnoliopsida</taxon>
        <taxon>eudicotyledons</taxon>
        <taxon>Gunneridae</taxon>
        <taxon>Pentapetalae</taxon>
        <taxon>rosids</taxon>
        <taxon>fabids</taxon>
        <taxon>Fabales</taxon>
        <taxon>Fabaceae</taxon>
        <taxon>Papilionoideae</taxon>
        <taxon>50 kb inversion clade</taxon>
        <taxon>NPAAA clade</taxon>
        <taxon>indigoferoid/millettioid clade</taxon>
        <taxon>Phaseoleae</taxon>
        <taxon>Glycine</taxon>
        <taxon>Glycine subgen. Soja</taxon>
    </lineage>
</organism>
<feature type="region of interest" description="Disordered" evidence="1">
    <location>
        <begin position="1"/>
        <end position="30"/>
    </location>
</feature>
<accession>A0A0B2PUA3</accession>
<dbReference type="UniPathway" id="UPA00378"/>
<feature type="region of interest" description="Disordered" evidence="1">
    <location>
        <begin position="72"/>
        <end position="96"/>
    </location>
</feature>